<organism evidence="4 5">
    <name type="scientific">Dreissena polymorpha</name>
    <name type="common">Zebra mussel</name>
    <name type="synonym">Mytilus polymorpha</name>
    <dbReference type="NCBI Taxonomy" id="45954"/>
    <lineage>
        <taxon>Eukaryota</taxon>
        <taxon>Metazoa</taxon>
        <taxon>Spiralia</taxon>
        <taxon>Lophotrochozoa</taxon>
        <taxon>Mollusca</taxon>
        <taxon>Bivalvia</taxon>
        <taxon>Autobranchia</taxon>
        <taxon>Heteroconchia</taxon>
        <taxon>Euheterodonta</taxon>
        <taxon>Imparidentia</taxon>
        <taxon>Neoheterodontei</taxon>
        <taxon>Myida</taxon>
        <taxon>Dreissenoidea</taxon>
        <taxon>Dreissenidae</taxon>
        <taxon>Dreissena</taxon>
    </lineage>
</organism>
<dbReference type="Pfam" id="PF00041">
    <property type="entry name" value="fn3"/>
    <property type="match status" value="1"/>
</dbReference>
<dbReference type="InterPro" id="IPR036116">
    <property type="entry name" value="FN3_sf"/>
</dbReference>
<dbReference type="Proteomes" id="UP000828390">
    <property type="component" value="Unassembled WGS sequence"/>
</dbReference>
<feature type="transmembrane region" description="Helical" evidence="2">
    <location>
        <begin position="145"/>
        <end position="167"/>
    </location>
</feature>
<gene>
    <name evidence="4" type="ORF">DPMN_115256</name>
</gene>
<dbReference type="PROSITE" id="PS50853">
    <property type="entry name" value="FN3"/>
    <property type="match status" value="1"/>
</dbReference>
<protein>
    <recommendedName>
        <fullName evidence="3">Fibronectin type-III domain-containing protein</fullName>
    </recommendedName>
</protein>
<reference evidence="4" key="1">
    <citation type="journal article" date="2019" name="bioRxiv">
        <title>The Genome of the Zebra Mussel, Dreissena polymorpha: A Resource for Invasive Species Research.</title>
        <authorList>
            <person name="McCartney M.A."/>
            <person name="Auch B."/>
            <person name="Kono T."/>
            <person name="Mallez S."/>
            <person name="Zhang Y."/>
            <person name="Obille A."/>
            <person name="Becker A."/>
            <person name="Abrahante J.E."/>
            <person name="Garbe J."/>
            <person name="Badalamenti J.P."/>
            <person name="Herman A."/>
            <person name="Mangelson H."/>
            <person name="Liachko I."/>
            <person name="Sullivan S."/>
            <person name="Sone E.D."/>
            <person name="Koren S."/>
            <person name="Silverstein K.A.T."/>
            <person name="Beckman K.B."/>
            <person name="Gohl D.M."/>
        </authorList>
    </citation>
    <scope>NUCLEOTIDE SEQUENCE</scope>
    <source>
        <strain evidence="4">Duluth1</strain>
        <tissue evidence="4">Whole animal</tissue>
    </source>
</reference>
<feature type="region of interest" description="Disordered" evidence="1">
    <location>
        <begin position="1"/>
        <end position="36"/>
    </location>
</feature>
<keyword evidence="2" id="KW-0812">Transmembrane</keyword>
<evidence type="ECO:0000256" key="1">
    <source>
        <dbReference type="SAM" id="MobiDB-lite"/>
    </source>
</evidence>
<reference evidence="4" key="2">
    <citation type="submission" date="2020-11" db="EMBL/GenBank/DDBJ databases">
        <authorList>
            <person name="McCartney M.A."/>
            <person name="Auch B."/>
            <person name="Kono T."/>
            <person name="Mallez S."/>
            <person name="Becker A."/>
            <person name="Gohl D.M."/>
            <person name="Silverstein K.A.T."/>
            <person name="Koren S."/>
            <person name="Bechman K.B."/>
            <person name="Herman A."/>
            <person name="Abrahante J.E."/>
            <person name="Garbe J."/>
        </authorList>
    </citation>
    <scope>NUCLEOTIDE SEQUENCE</scope>
    <source>
        <strain evidence="4">Duluth1</strain>
        <tissue evidence="4">Whole animal</tissue>
    </source>
</reference>
<evidence type="ECO:0000313" key="4">
    <source>
        <dbReference type="EMBL" id="KAH3841776.1"/>
    </source>
</evidence>
<evidence type="ECO:0000259" key="3">
    <source>
        <dbReference type="PROSITE" id="PS50853"/>
    </source>
</evidence>
<dbReference type="InterPro" id="IPR003961">
    <property type="entry name" value="FN3_dom"/>
</dbReference>
<feature type="non-terminal residue" evidence="4">
    <location>
        <position position="1"/>
    </location>
</feature>
<keyword evidence="5" id="KW-1185">Reference proteome</keyword>
<dbReference type="SMART" id="SM00060">
    <property type="entry name" value="FN3"/>
    <property type="match status" value="1"/>
</dbReference>
<keyword evidence="2" id="KW-1133">Transmembrane helix</keyword>
<proteinExistence type="predicted"/>
<evidence type="ECO:0000256" key="2">
    <source>
        <dbReference type="SAM" id="Phobius"/>
    </source>
</evidence>
<accession>A0A9D4KLE1</accession>
<sequence length="169" mass="18741">MKDFDDNDNTEVDMSNQSERLVSDTDVEIQTSPSRMNPTSVRFEGMLVEIINPTTLTIDWCPVLNSDSLRGYKIRYAMKDMSSYNERFVSPGISNYTITGLRPNTEYVISVYAVDENEAILRNCGFGTHKTDEIEGTANAGPMPYIAALIAVVLLTTAIVVPLSILFTA</sequence>
<dbReference type="EMBL" id="JAIWYP010000004">
    <property type="protein sequence ID" value="KAH3841776.1"/>
    <property type="molecule type" value="Genomic_DNA"/>
</dbReference>
<dbReference type="AlphaFoldDB" id="A0A9D4KLE1"/>
<evidence type="ECO:0000313" key="5">
    <source>
        <dbReference type="Proteomes" id="UP000828390"/>
    </source>
</evidence>
<comment type="caution">
    <text evidence="4">The sequence shown here is derived from an EMBL/GenBank/DDBJ whole genome shotgun (WGS) entry which is preliminary data.</text>
</comment>
<feature type="domain" description="Fibronectin type-III" evidence="3">
    <location>
        <begin position="37"/>
        <end position="140"/>
    </location>
</feature>
<dbReference type="SUPFAM" id="SSF49265">
    <property type="entry name" value="Fibronectin type III"/>
    <property type="match status" value="1"/>
</dbReference>
<dbReference type="InterPro" id="IPR013783">
    <property type="entry name" value="Ig-like_fold"/>
</dbReference>
<dbReference type="Gene3D" id="2.60.40.10">
    <property type="entry name" value="Immunoglobulins"/>
    <property type="match status" value="1"/>
</dbReference>
<dbReference type="OrthoDB" id="9949424at2759"/>
<feature type="compositionally biased region" description="Acidic residues" evidence="1">
    <location>
        <begin position="1"/>
        <end position="11"/>
    </location>
</feature>
<name>A0A9D4KLE1_DREPO</name>
<dbReference type="CDD" id="cd00063">
    <property type="entry name" value="FN3"/>
    <property type="match status" value="1"/>
</dbReference>
<keyword evidence="2" id="KW-0472">Membrane</keyword>